<evidence type="ECO:0000313" key="6">
    <source>
        <dbReference type="Proteomes" id="UP000030949"/>
    </source>
</evidence>
<reference evidence="6" key="1">
    <citation type="submission" date="2015-03" db="EMBL/GenBank/DDBJ databases">
        <title>Pseudomonas frederiksbergensis hydrocarbon degrader.</title>
        <authorList>
            <person name="Brown L.M."/>
            <person name="Ruiz O.N."/>
            <person name="Mueller S."/>
            <person name="Gunasekera T.S."/>
        </authorList>
    </citation>
    <scope>NUCLEOTIDE SEQUENCE [LARGE SCALE GENOMIC DNA]</scope>
    <source>
        <strain evidence="6">SI8</strain>
    </source>
</reference>
<dbReference type="NCBIfam" id="TIGR00724">
    <property type="entry name" value="urea_amlyse_rel"/>
    <property type="match status" value="1"/>
</dbReference>
<name>A0A0B1YXB1_9PSED</name>
<keyword evidence="3" id="KW-0067">ATP-binding</keyword>
<dbReference type="RefSeq" id="WP_039594345.1">
    <property type="nucleotide sequence ID" value="NZ_JQGJ02000027.1"/>
</dbReference>
<dbReference type="Gene3D" id="2.40.100.10">
    <property type="entry name" value="Cyclophilin-like"/>
    <property type="match status" value="1"/>
</dbReference>
<dbReference type="InterPro" id="IPR003778">
    <property type="entry name" value="CT_A_B"/>
</dbReference>
<dbReference type="AlphaFoldDB" id="A0A0B1YXB1"/>
<evidence type="ECO:0000256" key="1">
    <source>
        <dbReference type="ARBA" id="ARBA00022741"/>
    </source>
</evidence>
<dbReference type="PANTHER" id="PTHR43309">
    <property type="entry name" value="5-OXOPROLINASE SUBUNIT C"/>
    <property type="match status" value="1"/>
</dbReference>
<dbReference type="SMART" id="SM00797">
    <property type="entry name" value="AHS2"/>
    <property type="match status" value="1"/>
</dbReference>
<organism evidence="5 6">
    <name type="scientific">Pseudomonas frederiksbergensis</name>
    <dbReference type="NCBI Taxonomy" id="104087"/>
    <lineage>
        <taxon>Bacteria</taxon>
        <taxon>Pseudomonadati</taxon>
        <taxon>Pseudomonadota</taxon>
        <taxon>Gammaproteobacteria</taxon>
        <taxon>Pseudomonadales</taxon>
        <taxon>Pseudomonadaceae</taxon>
        <taxon>Pseudomonas</taxon>
    </lineage>
</organism>
<dbReference type="Proteomes" id="UP000030949">
    <property type="component" value="Unassembled WGS sequence"/>
</dbReference>
<evidence type="ECO:0000313" key="5">
    <source>
        <dbReference type="EMBL" id="KHK61563.1"/>
    </source>
</evidence>
<dbReference type="PANTHER" id="PTHR43309:SF3">
    <property type="entry name" value="5-OXOPROLINASE SUBUNIT C"/>
    <property type="match status" value="1"/>
</dbReference>
<dbReference type="OrthoDB" id="9768696at2"/>
<dbReference type="SUPFAM" id="SSF50891">
    <property type="entry name" value="Cyclophilin-like"/>
    <property type="match status" value="1"/>
</dbReference>
<feature type="domain" description="Carboxyltransferase" evidence="4">
    <location>
        <begin position="17"/>
        <end position="298"/>
    </location>
</feature>
<keyword evidence="2" id="KW-0378">Hydrolase</keyword>
<protein>
    <submittedName>
        <fullName evidence="5">Carboxylase</fullName>
    </submittedName>
</protein>
<dbReference type="InterPro" id="IPR052708">
    <property type="entry name" value="PxpC"/>
</dbReference>
<sequence>MALCTTFQDTGRAGYQHIGVPVNGPMDALAQQLANLLVGNTLDRGTLEITLQGPTVRFDAGALIAITGADLGAKLNGESLQPNQAVRAKPGSVLEFGQRKFGARSYLAVAGGFTVEKVLGSVSTYRRGAYNGVLGRALVAGDRLGFASSFRNAPRIVLPAALTRSIEREAGVAIRVVPGGEWEAFTEGARQNLLNSDYSISNDSERMGYRLQGAALTLVEPLELLSEAVTFGTVQVPPSGQPIVLMADRQTTGGYPRIANVISADLPLLAQRLPGEVVRFELTTLEEAQRIAVKRAQMLTQLERDYA</sequence>
<dbReference type="GO" id="GO:0016787">
    <property type="term" value="F:hydrolase activity"/>
    <property type="evidence" value="ECO:0007669"/>
    <property type="project" value="UniProtKB-KW"/>
</dbReference>
<gene>
    <name evidence="5" type="ORF">JZ00_27905</name>
</gene>
<dbReference type="EMBL" id="JQGJ01000030">
    <property type="protein sequence ID" value="KHK61563.1"/>
    <property type="molecule type" value="Genomic_DNA"/>
</dbReference>
<proteinExistence type="predicted"/>
<keyword evidence="1" id="KW-0547">Nucleotide-binding</keyword>
<dbReference type="GO" id="GO:0005524">
    <property type="term" value="F:ATP binding"/>
    <property type="evidence" value="ECO:0007669"/>
    <property type="project" value="UniProtKB-KW"/>
</dbReference>
<dbReference type="Pfam" id="PF02626">
    <property type="entry name" value="CT_A_B"/>
    <property type="match status" value="1"/>
</dbReference>
<comment type="caution">
    <text evidence="5">The sequence shown here is derived from an EMBL/GenBank/DDBJ whole genome shotgun (WGS) entry which is preliminary data.</text>
</comment>
<evidence type="ECO:0000256" key="2">
    <source>
        <dbReference type="ARBA" id="ARBA00022801"/>
    </source>
</evidence>
<dbReference type="InterPro" id="IPR029000">
    <property type="entry name" value="Cyclophilin-like_dom_sf"/>
</dbReference>
<evidence type="ECO:0000256" key="3">
    <source>
        <dbReference type="ARBA" id="ARBA00022840"/>
    </source>
</evidence>
<evidence type="ECO:0000259" key="4">
    <source>
        <dbReference type="SMART" id="SM00797"/>
    </source>
</evidence>
<accession>A0A0B1YXB1</accession>